<keyword evidence="1" id="KW-0812">Transmembrane</keyword>
<sequence>MSATSSRLPTRPAGPPLSTRAKRWLYLIHRWAGIVLCLFFAMWFISGVVMMYVGYPKLTPHERLTHLAPLDPAVIAVTPEQARSAADASGTAGLSLAATRSGAPVYVVSAGKGQKPKVVDAVTGALLPPASAAVAEATASVWFAGQYTAHYQGEVVEDVYTHSGALDPDRPLHRVDMDDPDQTRLYISSATGAVVLDATRAERGWNYVGAWIHWLYPFRGNVFDAWWHDIVVWLSVAGVLVALTGTIVGILRWRFSRPYASGSHSPYRESMMRWHHISGLLFAVITITWIFSGLMSMNPWKVFTSNAAPLAMSAYAGEASAEPLAAPRELIAALPAPPRELSWTRVMGHELALARSPLGPPQVLSASSAAPFTLADADLRRAAAQLLPGAALRDVQVLTEYDIYYYARDEHAMLGHIEKPLPVWRLVYDNPQATWVYLDPHTGQILGRQDRGGRVSRWLFAFLHSWDWTGLLARRPLWDALLIFLSLGGVAMSLTGVVIGWRRLGKKLRA</sequence>
<keyword evidence="1" id="KW-0472">Membrane</keyword>
<keyword evidence="1" id="KW-1133">Transmembrane helix</keyword>
<evidence type="ECO:0000313" key="2">
    <source>
        <dbReference type="EMBL" id="WMD20455.1"/>
    </source>
</evidence>
<dbReference type="Pfam" id="PF03929">
    <property type="entry name" value="PepSY_TM"/>
    <property type="match status" value="1"/>
</dbReference>
<feature type="transmembrane region" description="Helical" evidence="1">
    <location>
        <begin position="480"/>
        <end position="501"/>
    </location>
</feature>
<dbReference type="RefSeq" id="WP_306943634.1">
    <property type="nucleotide sequence ID" value="NZ_CP132976.1"/>
</dbReference>
<feature type="transmembrane region" description="Helical" evidence="1">
    <location>
        <begin position="230"/>
        <end position="253"/>
    </location>
</feature>
<name>A0ABY9M135_9BURK</name>
<gene>
    <name evidence="2" type="ORF">RAS12_28295</name>
</gene>
<evidence type="ECO:0000313" key="3">
    <source>
        <dbReference type="Proteomes" id="UP001234798"/>
    </source>
</evidence>
<feature type="transmembrane region" description="Helical" evidence="1">
    <location>
        <begin position="31"/>
        <end position="55"/>
    </location>
</feature>
<dbReference type="Proteomes" id="UP001234798">
    <property type="component" value="Chromosome"/>
</dbReference>
<accession>A0ABY9M135</accession>
<dbReference type="InterPro" id="IPR005625">
    <property type="entry name" value="PepSY-ass_TM"/>
</dbReference>
<dbReference type="EMBL" id="CP132976">
    <property type="protein sequence ID" value="WMD20455.1"/>
    <property type="molecule type" value="Genomic_DNA"/>
</dbReference>
<protein>
    <submittedName>
        <fullName evidence="2">PepSY domain-containing protein</fullName>
    </submittedName>
</protein>
<feature type="transmembrane region" description="Helical" evidence="1">
    <location>
        <begin position="274"/>
        <end position="295"/>
    </location>
</feature>
<reference evidence="2 3" key="1">
    <citation type="submission" date="2023-08" db="EMBL/GenBank/DDBJ databases">
        <title>Achromobacter seleniivolatilans sp. nov., isolated from seleniferous soil.</title>
        <authorList>
            <person name="Zhang S."/>
            <person name="Li K."/>
            <person name="Peng J."/>
            <person name="Zhao Q."/>
            <person name="Wang H."/>
            <person name="Guo Y."/>
        </authorList>
    </citation>
    <scope>NUCLEOTIDE SEQUENCE [LARGE SCALE GENOMIC DNA]</scope>
    <source>
        <strain evidence="2 3">R39</strain>
    </source>
</reference>
<dbReference type="PANTHER" id="PTHR34219:SF6">
    <property type="entry name" value="BLR3280 PROTEIN"/>
    <property type="match status" value="1"/>
</dbReference>
<organism evidence="2 3">
    <name type="scientific">Achromobacter seleniivolatilans</name>
    <dbReference type="NCBI Taxonomy" id="3047478"/>
    <lineage>
        <taxon>Bacteria</taxon>
        <taxon>Pseudomonadati</taxon>
        <taxon>Pseudomonadota</taxon>
        <taxon>Betaproteobacteria</taxon>
        <taxon>Burkholderiales</taxon>
        <taxon>Alcaligenaceae</taxon>
        <taxon>Achromobacter</taxon>
    </lineage>
</organism>
<proteinExistence type="predicted"/>
<evidence type="ECO:0000256" key="1">
    <source>
        <dbReference type="SAM" id="Phobius"/>
    </source>
</evidence>
<dbReference type="PANTHER" id="PTHR34219">
    <property type="entry name" value="IRON-REGULATED INNER MEMBRANE PROTEIN-RELATED"/>
    <property type="match status" value="1"/>
</dbReference>
<keyword evidence="3" id="KW-1185">Reference proteome</keyword>